<dbReference type="Pfam" id="PF00166">
    <property type="entry name" value="Cpn10"/>
    <property type="match status" value="1"/>
</dbReference>
<dbReference type="SMART" id="SM00883">
    <property type="entry name" value="Cpn10"/>
    <property type="match status" value="1"/>
</dbReference>
<dbReference type="RefSeq" id="WP_342626917.1">
    <property type="nucleotide sequence ID" value="NZ_CP152276.1"/>
</dbReference>
<sequence length="152" mass="16594">MREGRILKFDQQEYVMSDWDGVNRAGYVPLDDKILVLADVHAEMTSGAVQLPAGYVERQTLAAEHGTVIAVGPAAFRWNDDGTRQWVGRIPAPGDRVYFERYAGQLLRGEDGRLYRLMSQRCIAAIGVAAEAGNAEAGNTEQDGKEMAHAGA</sequence>
<dbReference type="EMBL" id="CP152276">
    <property type="protein sequence ID" value="XAE40884.1"/>
    <property type="molecule type" value="Genomic_DNA"/>
</dbReference>
<proteinExistence type="inferred from homology"/>
<dbReference type="InterPro" id="IPR020818">
    <property type="entry name" value="Chaperonin_GroES"/>
</dbReference>
<reference evidence="3 4" key="1">
    <citation type="submission" date="2024-04" db="EMBL/GenBank/DDBJ databases">
        <title>Complete genome sequence of Nguyenibacter vanlangesis HBCM-1154, a strain capable of nitrogen fixation, IAA production, and phosphorus solubilization isolated from sugarcane soil.</title>
        <authorList>
            <person name="MY HANH P."/>
        </authorList>
    </citation>
    <scope>NUCLEOTIDE SEQUENCE [LARGE SCALE GENOMIC DNA]</scope>
    <source>
        <strain evidence="3 4">HBCM 1154</strain>
    </source>
</reference>
<accession>A0ABZ3CZW8</accession>
<dbReference type="CDD" id="cd00320">
    <property type="entry name" value="cpn10"/>
    <property type="match status" value="1"/>
</dbReference>
<dbReference type="Proteomes" id="UP001449795">
    <property type="component" value="Chromosome"/>
</dbReference>
<name>A0ABZ3CZW8_9PROT</name>
<evidence type="ECO:0000256" key="1">
    <source>
        <dbReference type="ARBA" id="ARBA00006975"/>
    </source>
</evidence>
<organism evidence="3 4">
    <name type="scientific">Nguyenibacter vanlangensis</name>
    <dbReference type="NCBI Taxonomy" id="1216886"/>
    <lineage>
        <taxon>Bacteria</taxon>
        <taxon>Pseudomonadati</taxon>
        <taxon>Pseudomonadota</taxon>
        <taxon>Alphaproteobacteria</taxon>
        <taxon>Acetobacterales</taxon>
        <taxon>Acetobacteraceae</taxon>
        <taxon>Nguyenibacter</taxon>
    </lineage>
</organism>
<keyword evidence="2" id="KW-0143">Chaperone</keyword>
<evidence type="ECO:0000256" key="2">
    <source>
        <dbReference type="ARBA" id="ARBA00023186"/>
    </source>
</evidence>
<dbReference type="SUPFAM" id="SSF50129">
    <property type="entry name" value="GroES-like"/>
    <property type="match status" value="1"/>
</dbReference>
<keyword evidence="4" id="KW-1185">Reference proteome</keyword>
<dbReference type="InterPro" id="IPR037124">
    <property type="entry name" value="Chaperonin_GroES_sf"/>
</dbReference>
<dbReference type="Gene3D" id="2.30.33.40">
    <property type="entry name" value="GroES chaperonin"/>
    <property type="match status" value="1"/>
</dbReference>
<dbReference type="InterPro" id="IPR011032">
    <property type="entry name" value="GroES-like_sf"/>
</dbReference>
<evidence type="ECO:0000313" key="4">
    <source>
        <dbReference type="Proteomes" id="UP001449795"/>
    </source>
</evidence>
<evidence type="ECO:0000313" key="3">
    <source>
        <dbReference type="EMBL" id="XAE40884.1"/>
    </source>
</evidence>
<comment type="similarity">
    <text evidence="1">Belongs to the GroES chaperonin family.</text>
</comment>
<gene>
    <name evidence="3" type="ORF">AAC691_11055</name>
</gene>
<protein>
    <submittedName>
        <fullName evidence="3">Co-chaperone GroES</fullName>
    </submittedName>
</protein>